<evidence type="ECO:0000256" key="1">
    <source>
        <dbReference type="ARBA" id="ARBA00004196"/>
    </source>
</evidence>
<protein>
    <submittedName>
        <fullName evidence="7">Extracellular solute-binding protein</fullName>
    </submittedName>
</protein>
<organism evidence="7 8">
    <name type="scientific">Paenibacillus soyae</name>
    <dbReference type="NCBI Taxonomy" id="2969249"/>
    <lineage>
        <taxon>Bacteria</taxon>
        <taxon>Bacillati</taxon>
        <taxon>Bacillota</taxon>
        <taxon>Bacilli</taxon>
        <taxon>Bacillales</taxon>
        <taxon>Paenibacillaceae</taxon>
        <taxon>Paenibacillus</taxon>
    </lineage>
</organism>
<dbReference type="PROSITE" id="PS51257">
    <property type="entry name" value="PROKAR_LIPOPROTEIN"/>
    <property type="match status" value="1"/>
</dbReference>
<evidence type="ECO:0000256" key="5">
    <source>
        <dbReference type="SAM" id="MobiDB-lite"/>
    </source>
</evidence>
<evidence type="ECO:0000256" key="4">
    <source>
        <dbReference type="ARBA" id="ARBA00022729"/>
    </source>
</evidence>
<evidence type="ECO:0000256" key="3">
    <source>
        <dbReference type="ARBA" id="ARBA00022448"/>
    </source>
</evidence>
<dbReference type="InterPro" id="IPR050490">
    <property type="entry name" value="Bact_solute-bd_prot1"/>
</dbReference>
<feature type="signal peptide" evidence="6">
    <location>
        <begin position="1"/>
        <end position="25"/>
    </location>
</feature>
<feature type="region of interest" description="Disordered" evidence="5">
    <location>
        <begin position="32"/>
        <end position="61"/>
    </location>
</feature>
<dbReference type="RefSeq" id="WP_257451088.1">
    <property type="nucleotide sequence ID" value="NZ_JANIPJ010000022.1"/>
</dbReference>
<dbReference type="EMBL" id="JANIPJ010000022">
    <property type="protein sequence ID" value="MCR2807015.1"/>
    <property type="molecule type" value="Genomic_DNA"/>
</dbReference>
<dbReference type="GO" id="GO:0030313">
    <property type="term" value="C:cell envelope"/>
    <property type="evidence" value="ECO:0007669"/>
    <property type="project" value="UniProtKB-SubCell"/>
</dbReference>
<feature type="chain" id="PRO_5040799913" evidence="6">
    <location>
        <begin position="26"/>
        <end position="458"/>
    </location>
</feature>
<gene>
    <name evidence="7" type="ORF">NQZ67_24315</name>
</gene>
<dbReference type="PANTHER" id="PTHR43649">
    <property type="entry name" value="ARABINOSE-BINDING PROTEIN-RELATED"/>
    <property type="match status" value="1"/>
</dbReference>
<dbReference type="SUPFAM" id="SSF53850">
    <property type="entry name" value="Periplasmic binding protein-like II"/>
    <property type="match status" value="1"/>
</dbReference>
<keyword evidence="4 6" id="KW-0732">Signal</keyword>
<evidence type="ECO:0000256" key="2">
    <source>
        <dbReference type="ARBA" id="ARBA00008520"/>
    </source>
</evidence>
<proteinExistence type="inferred from homology"/>
<evidence type="ECO:0000256" key="6">
    <source>
        <dbReference type="SAM" id="SignalP"/>
    </source>
</evidence>
<comment type="similarity">
    <text evidence="2">Belongs to the bacterial solute-binding protein 1 family.</text>
</comment>
<dbReference type="PANTHER" id="PTHR43649:SF31">
    <property type="entry name" value="SN-GLYCEROL-3-PHOSPHATE-BINDING PERIPLASMIC PROTEIN UGPB"/>
    <property type="match status" value="1"/>
</dbReference>
<name>A0A9X2MUX3_9BACL</name>
<dbReference type="InterPro" id="IPR006059">
    <property type="entry name" value="SBP"/>
</dbReference>
<dbReference type="Proteomes" id="UP001141950">
    <property type="component" value="Unassembled WGS sequence"/>
</dbReference>
<comment type="caution">
    <text evidence="7">The sequence shown here is derived from an EMBL/GenBank/DDBJ whole genome shotgun (WGS) entry which is preliminary data.</text>
</comment>
<reference evidence="7" key="1">
    <citation type="submission" date="2022-08" db="EMBL/GenBank/DDBJ databases">
        <title>The genomic sequence of strain Paenibacillus sp. SCIV0701.</title>
        <authorList>
            <person name="Zhao H."/>
        </authorList>
    </citation>
    <scope>NUCLEOTIDE SEQUENCE</scope>
    <source>
        <strain evidence="7">SCIV0701</strain>
    </source>
</reference>
<dbReference type="Gene3D" id="3.40.190.10">
    <property type="entry name" value="Periplasmic binding protein-like II"/>
    <property type="match status" value="2"/>
</dbReference>
<evidence type="ECO:0000313" key="8">
    <source>
        <dbReference type="Proteomes" id="UP001141950"/>
    </source>
</evidence>
<keyword evidence="3" id="KW-0813">Transport</keyword>
<comment type="subcellular location">
    <subcellularLocation>
        <location evidence="1">Cell envelope</location>
    </subcellularLocation>
</comment>
<evidence type="ECO:0000313" key="7">
    <source>
        <dbReference type="EMBL" id="MCR2807015.1"/>
    </source>
</evidence>
<dbReference type="Pfam" id="PF01547">
    <property type="entry name" value="SBP_bac_1"/>
    <property type="match status" value="1"/>
</dbReference>
<keyword evidence="8" id="KW-1185">Reference proteome</keyword>
<accession>A0A9X2MUX3</accession>
<sequence length="458" mass="49587">MKTWRNRNKSVFVALILALTFSLLAACSGADTEQPANTGSNTGSANSDSGENNGGSGNSDEGLTGEFEIQYFVGGYGDTWWKHVISEFQKANPKLKITQTAGSQINEQMRPRWIQGTPPDFVYIDGAGSNEAQMVADAQLMDLTDFLKGATNADGKKLLDIAIGQPTDYGGKLYTMPLVFGSWGTFYDKAWFAENGWETPTDFESFMAVSEKIKASGVSPYIHTGVYPYYINGGLVNSAIVAENGGDASIISRMAALEEGVFKSEPVMKALGKIVQMRDAGLIDPGSIALNHTDSQMAFLQHKAAFIPNGLWLENEMSKDIPEGFEFDFVPSVMQDKGEKYVAIPYTASVAIAEKAKNPEAAKAFLQFIFTEKFAVDWAEMTGAIMNVKADLESSSAGPVVKSAMSYFNSDQLVVAPALIVNADVEQALQDGIIALLDSRITPEEWGDRLEEAAAKAR</sequence>
<dbReference type="AlphaFoldDB" id="A0A9X2MUX3"/>